<dbReference type="GO" id="GO:0033186">
    <property type="term" value="C:CAF-1 complex"/>
    <property type="evidence" value="ECO:0007669"/>
    <property type="project" value="TreeGrafter"/>
</dbReference>
<evidence type="ECO:0000256" key="9">
    <source>
        <dbReference type="PROSITE-ProRule" id="PRU00221"/>
    </source>
</evidence>
<dbReference type="PROSITE" id="PS50294">
    <property type="entry name" value="WD_REPEATS_REGION"/>
    <property type="match status" value="3"/>
</dbReference>
<feature type="repeat" description="WD" evidence="9">
    <location>
        <begin position="61"/>
        <end position="102"/>
    </location>
</feature>
<dbReference type="Gene3D" id="2.130.10.10">
    <property type="entry name" value="YVTN repeat-like/Quinoprotein amine dehydrogenase"/>
    <property type="match status" value="3"/>
</dbReference>
<accession>A0A1E3PJJ8</accession>
<sequence>MKVKVLTVHWHADSQPIYSGHFQPNGHRFATGGGDNNIRIWSLKRVAGVTGVAGVNYLSTLSRHTQAVNVVRFSPQGDLLASAGDDGTVLIWSLSETAIVEFGSSTSTSYTTATTTPAAKGDEDAESWKLISSLRTSISEIYDLAWSPDGKYIVTGSMDNIARVYDVAAGRCVKEIRQHGHYVQGVAWDPLGEFIATQSSDRSVGIHKVNSQGSKGGLDVLDYAKVSKGDLPVTRNKDSKNLGENVTYRSGMLFHNETFTSFFRRLTFSPDGGLLFTPSGIFKYHDIVEDDKNSKPDSVPVSTDATNTVFIFTRAGLNRPPVAQLPGLKKPSLAIKCSPILYKLQPSPSVFQLEYRIVYAVATQDSVIIYDTQQSYPLAVLSNLHYATYTDLAWSNDGQELLMTSTDGFCSVASFEEGELGHIYEKESASTPVIKHNLKSHSTGLVNNPLFRAINNLSRTKPYQNQNSNEKKTNNQKAKSTNVLSIKDDKSYHILRIINLNLETTRRDLLVRALFQLKIN</sequence>
<keyword evidence="7" id="KW-0234">DNA repair</keyword>
<dbReference type="GO" id="GO:0005634">
    <property type="term" value="C:nucleus"/>
    <property type="evidence" value="ECO:0007669"/>
    <property type="project" value="UniProtKB-SubCell"/>
</dbReference>
<dbReference type="InterPro" id="IPR055410">
    <property type="entry name" value="Beta-prop_CAF1B_HIR1"/>
</dbReference>
<evidence type="ECO:0000256" key="2">
    <source>
        <dbReference type="ARBA" id="ARBA00007306"/>
    </source>
</evidence>
<evidence type="ECO:0000313" key="13">
    <source>
        <dbReference type="Proteomes" id="UP000095009"/>
    </source>
</evidence>
<evidence type="ECO:0000256" key="10">
    <source>
        <dbReference type="SAM" id="MobiDB-lite"/>
    </source>
</evidence>
<dbReference type="Proteomes" id="UP000095009">
    <property type="component" value="Unassembled WGS sequence"/>
</dbReference>
<evidence type="ECO:0000256" key="7">
    <source>
        <dbReference type="ARBA" id="ARBA00023204"/>
    </source>
</evidence>
<evidence type="ECO:0000256" key="3">
    <source>
        <dbReference type="ARBA" id="ARBA00022574"/>
    </source>
</evidence>
<evidence type="ECO:0000313" key="12">
    <source>
        <dbReference type="EMBL" id="ODQ65585.1"/>
    </source>
</evidence>
<keyword evidence="8" id="KW-0539">Nucleus</keyword>
<reference evidence="12 13" key="1">
    <citation type="journal article" date="2016" name="Proc. Natl. Acad. Sci. U.S.A.">
        <title>Comparative genomics of biotechnologically important yeasts.</title>
        <authorList>
            <person name="Riley R."/>
            <person name="Haridas S."/>
            <person name="Wolfe K.H."/>
            <person name="Lopes M.R."/>
            <person name="Hittinger C.T."/>
            <person name="Goeker M."/>
            <person name="Salamov A.A."/>
            <person name="Wisecaver J.H."/>
            <person name="Long T.M."/>
            <person name="Calvey C.H."/>
            <person name="Aerts A.L."/>
            <person name="Barry K.W."/>
            <person name="Choi C."/>
            <person name="Clum A."/>
            <person name="Coughlan A.Y."/>
            <person name="Deshpande S."/>
            <person name="Douglass A.P."/>
            <person name="Hanson S.J."/>
            <person name="Klenk H.-P."/>
            <person name="LaButti K.M."/>
            <person name="Lapidus A."/>
            <person name="Lindquist E.A."/>
            <person name="Lipzen A.M."/>
            <person name="Meier-Kolthoff J.P."/>
            <person name="Ohm R.A."/>
            <person name="Otillar R.P."/>
            <person name="Pangilinan J.L."/>
            <person name="Peng Y."/>
            <person name="Rokas A."/>
            <person name="Rosa C.A."/>
            <person name="Scheuner C."/>
            <person name="Sibirny A.A."/>
            <person name="Slot J.C."/>
            <person name="Stielow J.B."/>
            <person name="Sun H."/>
            <person name="Kurtzman C.P."/>
            <person name="Blackwell M."/>
            <person name="Grigoriev I.V."/>
            <person name="Jeffries T.W."/>
        </authorList>
    </citation>
    <scope>NUCLEOTIDE SEQUENCE [LARGE SCALE GENOMIC DNA]</scope>
    <source>
        <strain evidence="12 13">DSM 6958</strain>
    </source>
</reference>
<comment type="similarity">
    <text evidence="2">Belongs to the WD repeat HIR1 family.</text>
</comment>
<evidence type="ECO:0000259" key="11">
    <source>
        <dbReference type="Pfam" id="PF24105"/>
    </source>
</evidence>
<keyword evidence="6" id="KW-0156">Chromatin regulator</keyword>
<protein>
    <submittedName>
        <fullName evidence="12">WD40 repeat-like protein</fullName>
    </submittedName>
</protein>
<dbReference type="PANTHER" id="PTHR15271:SF4">
    <property type="entry name" value="CHROMATIN ASSEMBLY FACTOR 1 SUBUNIT B"/>
    <property type="match status" value="1"/>
</dbReference>
<evidence type="ECO:0000256" key="4">
    <source>
        <dbReference type="ARBA" id="ARBA00022737"/>
    </source>
</evidence>
<dbReference type="OrthoDB" id="71227at2759"/>
<feature type="repeat" description="WD" evidence="9">
    <location>
        <begin position="134"/>
        <end position="175"/>
    </location>
</feature>
<feature type="domain" description="CAF1B/HIR1 beta-propeller" evidence="11">
    <location>
        <begin position="1"/>
        <end position="420"/>
    </location>
</feature>
<dbReference type="GO" id="GO:0006334">
    <property type="term" value="P:nucleosome assembly"/>
    <property type="evidence" value="ECO:0007669"/>
    <property type="project" value="TreeGrafter"/>
</dbReference>
<keyword evidence="3 9" id="KW-0853">WD repeat</keyword>
<feature type="repeat" description="WD" evidence="9">
    <location>
        <begin position="10"/>
        <end position="44"/>
    </location>
</feature>
<dbReference type="PANTHER" id="PTHR15271">
    <property type="entry name" value="CHROMATIN ASSEMBLY FACTOR 1 SUBUNIT B"/>
    <property type="match status" value="1"/>
</dbReference>
<comment type="subcellular location">
    <subcellularLocation>
        <location evidence="1">Nucleus</location>
    </subcellularLocation>
</comment>
<dbReference type="GO" id="GO:0006335">
    <property type="term" value="P:DNA replication-dependent chromatin assembly"/>
    <property type="evidence" value="ECO:0007669"/>
    <property type="project" value="InterPro"/>
</dbReference>
<dbReference type="SMART" id="SM00320">
    <property type="entry name" value="WD40"/>
    <property type="match status" value="5"/>
</dbReference>
<evidence type="ECO:0000256" key="8">
    <source>
        <dbReference type="ARBA" id="ARBA00023242"/>
    </source>
</evidence>
<dbReference type="SUPFAM" id="SSF50978">
    <property type="entry name" value="WD40 repeat-like"/>
    <property type="match status" value="1"/>
</dbReference>
<dbReference type="InterPro" id="IPR036322">
    <property type="entry name" value="WD40_repeat_dom_sf"/>
</dbReference>
<dbReference type="InterPro" id="IPR015943">
    <property type="entry name" value="WD40/YVTN_repeat-like_dom_sf"/>
</dbReference>
<gene>
    <name evidence="12" type="ORF">NADFUDRAFT_70026</name>
</gene>
<dbReference type="AlphaFoldDB" id="A0A1E3PJJ8"/>
<dbReference type="PROSITE" id="PS50082">
    <property type="entry name" value="WD_REPEATS_2"/>
    <property type="match status" value="3"/>
</dbReference>
<feature type="region of interest" description="Disordered" evidence="10">
    <location>
        <begin position="461"/>
        <end position="482"/>
    </location>
</feature>
<evidence type="ECO:0000256" key="1">
    <source>
        <dbReference type="ARBA" id="ARBA00004123"/>
    </source>
</evidence>
<keyword evidence="5" id="KW-0227">DNA damage</keyword>
<dbReference type="GO" id="GO:0006281">
    <property type="term" value="P:DNA repair"/>
    <property type="evidence" value="ECO:0007669"/>
    <property type="project" value="UniProtKB-KW"/>
</dbReference>
<keyword evidence="13" id="KW-1185">Reference proteome</keyword>
<dbReference type="EMBL" id="KV454409">
    <property type="protein sequence ID" value="ODQ65585.1"/>
    <property type="molecule type" value="Genomic_DNA"/>
</dbReference>
<keyword evidence="4" id="KW-0677">Repeat</keyword>
<dbReference type="InterPro" id="IPR001680">
    <property type="entry name" value="WD40_rpt"/>
</dbReference>
<proteinExistence type="inferred from homology"/>
<dbReference type="STRING" id="857566.A0A1E3PJJ8"/>
<evidence type="ECO:0000256" key="6">
    <source>
        <dbReference type="ARBA" id="ARBA00022853"/>
    </source>
</evidence>
<name>A0A1E3PJJ8_9ASCO</name>
<organism evidence="12 13">
    <name type="scientific">Nadsonia fulvescens var. elongata DSM 6958</name>
    <dbReference type="NCBI Taxonomy" id="857566"/>
    <lineage>
        <taxon>Eukaryota</taxon>
        <taxon>Fungi</taxon>
        <taxon>Dikarya</taxon>
        <taxon>Ascomycota</taxon>
        <taxon>Saccharomycotina</taxon>
        <taxon>Dipodascomycetes</taxon>
        <taxon>Dipodascales</taxon>
        <taxon>Dipodascales incertae sedis</taxon>
        <taxon>Nadsonia</taxon>
    </lineage>
</organism>
<dbReference type="InterPro" id="IPR045145">
    <property type="entry name" value="PTHR15271"/>
</dbReference>
<dbReference type="Pfam" id="PF24105">
    <property type="entry name" value="Beta-prop_CAF1B_HIR1"/>
    <property type="match status" value="1"/>
</dbReference>
<evidence type="ECO:0000256" key="5">
    <source>
        <dbReference type="ARBA" id="ARBA00022763"/>
    </source>
</evidence>